<dbReference type="Proteomes" id="UP001597296">
    <property type="component" value="Unassembled WGS sequence"/>
</dbReference>
<dbReference type="PANTHER" id="PTHR43031:SF1">
    <property type="entry name" value="PYRIDINE NUCLEOTIDE-DISULPHIDE OXIDOREDUCTASE"/>
    <property type="match status" value="1"/>
</dbReference>
<organism evidence="2 3">
    <name type="scientific">Phaeospirillum tilakii</name>
    <dbReference type="NCBI Taxonomy" id="741673"/>
    <lineage>
        <taxon>Bacteria</taxon>
        <taxon>Pseudomonadati</taxon>
        <taxon>Pseudomonadota</taxon>
        <taxon>Alphaproteobacteria</taxon>
        <taxon>Rhodospirillales</taxon>
        <taxon>Rhodospirillaceae</taxon>
        <taxon>Phaeospirillum</taxon>
    </lineage>
</organism>
<feature type="domain" description="Rhodanese" evidence="1">
    <location>
        <begin position="33"/>
        <end position="123"/>
    </location>
</feature>
<evidence type="ECO:0000313" key="2">
    <source>
        <dbReference type="EMBL" id="MFD2233517.1"/>
    </source>
</evidence>
<dbReference type="SUPFAM" id="SSF52821">
    <property type="entry name" value="Rhodanese/Cell cycle control phosphatase"/>
    <property type="match status" value="1"/>
</dbReference>
<dbReference type="PANTHER" id="PTHR43031">
    <property type="entry name" value="FAD-DEPENDENT OXIDOREDUCTASE"/>
    <property type="match status" value="1"/>
</dbReference>
<name>A0ABW5CAU6_9PROT</name>
<evidence type="ECO:0000259" key="1">
    <source>
        <dbReference type="PROSITE" id="PS50206"/>
    </source>
</evidence>
<accession>A0ABW5CAU6</accession>
<dbReference type="SMART" id="SM00450">
    <property type="entry name" value="RHOD"/>
    <property type="match status" value="1"/>
</dbReference>
<evidence type="ECO:0000313" key="3">
    <source>
        <dbReference type="Proteomes" id="UP001597296"/>
    </source>
</evidence>
<proteinExistence type="predicted"/>
<dbReference type="EMBL" id="JBHUIY010000010">
    <property type="protein sequence ID" value="MFD2233517.1"/>
    <property type="molecule type" value="Genomic_DNA"/>
</dbReference>
<protein>
    <submittedName>
        <fullName evidence="2">Rhodanese-like domain-containing protein</fullName>
    </submittedName>
</protein>
<keyword evidence="3" id="KW-1185">Reference proteome</keyword>
<dbReference type="PROSITE" id="PS50206">
    <property type="entry name" value="RHODANESE_3"/>
    <property type="match status" value="1"/>
</dbReference>
<dbReference type="RefSeq" id="WP_377315293.1">
    <property type="nucleotide sequence ID" value="NZ_JBHUIY010000010.1"/>
</dbReference>
<comment type="caution">
    <text evidence="2">The sequence shown here is derived from an EMBL/GenBank/DDBJ whole genome shotgun (WGS) entry which is preliminary data.</text>
</comment>
<reference evidence="3" key="1">
    <citation type="journal article" date="2019" name="Int. J. Syst. Evol. Microbiol.">
        <title>The Global Catalogue of Microorganisms (GCM) 10K type strain sequencing project: providing services to taxonomists for standard genome sequencing and annotation.</title>
        <authorList>
            <consortium name="The Broad Institute Genomics Platform"/>
            <consortium name="The Broad Institute Genome Sequencing Center for Infectious Disease"/>
            <person name="Wu L."/>
            <person name="Ma J."/>
        </authorList>
    </citation>
    <scope>NUCLEOTIDE SEQUENCE [LARGE SCALE GENOMIC DNA]</scope>
    <source>
        <strain evidence="3">KCTC 15012</strain>
    </source>
</reference>
<dbReference type="CDD" id="cd00158">
    <property type="entry name" value="RHOD"/>
    <property type="match status" value="1"/>
</dbReference>
<gene>
    <name evidence="2" type="ORF">ACFSNB_06840</name>
</gene>
<dbReference type="InterPro" id="IPR036873">
    <property type="entry name" value="Rhodanese-like_dom_sf"/>
</dbReference>
<dbReference type="InterPro" id="IPR050229">
    <property type="entry name" value="GlpE_sulfurtransferase"/>
</dbReference>
<dbReference type="Pfam" id="PF00581">
    <property type="entry name" value="Rhodanese"/>
    <property type="match status" value="1"/>
</dbReference>
<sequence>MLARLIAAFRGLAAGARAPVRQADPAEIHGWWRDGAVTLIDVREPDEHRAEAIAGALSLPLSSFDPARVPTPPANGHLVLHCQRGVRCGPAAARLVAAGWPSEIVRMRGGLLAWKRAGFPTRQG</sequence>
<dbReference type="Gene3D" id="3.40.250.10">
    <property type="entry name" value="Rhodanese-like domain"/>
    <property type="match status" value="1"/>
</dbReference>
<dbReference type="InterPro" id="IPR001763">
    <property type="entry name" value="Rhodanese-like_dom"/>
</dbReference>